<dbReference type="Proteomes" id="UP001177021">
    <property type="component" value="Unassembled WGS sequence"/>
</dbReference>
<accession>A0ACB0LBA7</accession>
<name>A0ACB0LBA7_TRIPR</name>
<gene>
    <name evidence="1" type="ORF">MILVUS5_LOCUS29785</name>
</gene>
<comment type="caution">
    <text evidence="1">The sequence shown here is derived from an EMBL/GenBank/DDBJ whole genome shotgun (WGS) entry which is preliminary data.</text>
</comment>
<proteinExistence type="predicted"/>
<evidence type="ECO:0000313" key="2">
    <source>
        <dbReference type="Proteomes" id="UP001177021"/>
    </source>
</evidence>
<protein>
    <submittedName>
        <fullName evidence="1">Uncharacterized protein</fullName>
    </submittedName>
</protein>
<evidence type="ECO:0000313" key="1">
    <source>
        <dbReference type="EMBL" id="CAJ2664622.1"/>
    </source>
</evidence>
<sequence>MAKVFILAFLLMLMLSPSNSLSTPNNYCTSIINDMVIECLPYFVDHNSSQSQDSCCYAVAYVVATASSCICDIQMKINSLSLDVSKTMKLPSVCGVSLPCELHVSAALSSVDLRGPYALENSI</sequence>
<dbReference type="EMBL" id="CASHSV030000409">
    <property type="protein sequence ID" value="CAJ2664622.1"/>
    <property type="molecule type" value="Genomic_DNA"/>
</dbReference>
<reference evidence="1" key="1">
    <citation type="submission" date="2023-10" db="EMBL/GenBank/DDBJ databases">
        <authorList>
            <person name="Rodriguez Cubillos JULIANA M."/>
            <person name="De Vega J."/>
        </authorList>
    </citation>
    <scope>NUCLEOTIDE SEQUENCE</scope>
</reference>
<organism evidence="1 2">
    <name type="scientific">Trifolium pratense</name>
    <name type="common">Red clover</name>
    <dbReference type="NCBI Taxonomy" id="57577"/>
    <lineage>
        <taxon>Eukaryota</taxon>
        <taxon>Viridiplantae</taxon>
        <taxon>Streptophyta</taxon>
        <taxon>Embryophyta</taxon>
        <taxon>Tracheophyta</taxon>
        <taxon>Spermatophyta</taxon>
        <taxon>Magnoliopsida</taxon>
        <taxon>eudicotyledons</taxon>
        <taxon>Gunneridae</taxon>
        <taxon>Pentapetalae</taxon>
        <taxon>rosids</taxon>
        <taxon>fabids</taxon>
        <taxon>Fabales</taxon>
        <taxon>Fabaceae</taxon>
        <taxon>Papilionoideae</taxon>
        <taxon>50 kb inversion clade</taxon>
        <taxon>NPAAA clade</taxon>
        <taxon>Hologalegina</taxon>
        <taxon>IRL clade</taxon>
        <taxon>Trifolieae</taxon>
        <taxon>Trifolium</taxon>
    </lineage>
</organism>
<keyword evidence="2" id="KW-1185">Reference proteome</keyword>